<dbReference type="Proteomes" id="UP000078200">
    <property type="component" value="Unassembled WGS sequence"/>
</dbReference>
<protein>
    <submittedName>
        <fullName evidence="1">Uncharacterized protein</fullName>
    </submittedName>
</protein>
<accession>A0A1A9VDJ5</accession>
<organism evidence="1 2">
    <name type="scientific">Glossina austeni</name>
    <name type="common">Savannah tsetse fly</name>
    <dbReference type="NCBI Taxonomy" id="7395"/>
    <lineage>
        <taxon>Eukaryota</taxon>
        <taxon>Metazoa</taxon>
        <taxon>Ecdysozoa</taxon>
        <taxon>Arthropoda</taxon>
        <taxon>Hexapoda</taxon>
        <taxon>Insecta</taxon>
        <taxon>Pterygota</taxon>
        <taxon>Neoptera</taxon>
        <taxon>Endopterygota</taxon>
        <taxon>Diptera</taxon>
        <taxon>Brachycera</taxon>
        <taxon>Muscomorpha</taxon>
        <taxon>Hippoboscoidea</taxon>
        <taxon>Glossinidae</taxon>
        <taxon>Glossina</taxon>
    </lineage>
</organism>
<proteinExistence type="predicted"/>
<evidence type="ECO:0000313" key="1">
    <source>
        <dbReference type="EnsemblMetazoa" id="GAUT033813-PA"/>
    </source>
</evidence>
<dbReference type="EnsemblMetazoa" id="GAUT033813-RA">
    <property type="protein sequence ID" value="GAUT033813-PA"/>
    <property type="gene ID" value="GAUT033813"/>
</dbReference>
<evidence type="ECO:0000313" key="2">
    <source>
        <dbReference type="Proteomes" id="UP000078200"/>
    </source>
</evidence>
<name>A0A1A9VDJ5_GLOAU</name>
<dbReference type="AlphaFoldDB" id="A0A1A9VDJ5"/>
<keyword evidence="2" id="KW-1185">Reference proteome</keyword>
<sequence length="109" mass="12067">MEQKSCTGLVRSAVKRTVAFTDSSKTQSGFNEICEDLDNLSVNALLIDWQFHISSISSIHPTIGSTQVDNRGDYVKPLLLNARTISTMVLPNSTSFTGLQLIKHLRKTQ</sequence>
<dbReference type="VEuPathDB" id="VectorBase:GAUT033813"/>
<reference evidence="1" key="1">
    <citation type="submission" date="2020-05" db="UniProtKB">
        <authorList>
            <consortium name="EnsemblMetazoa"/>
        </authorList>
    </citation>
    <scope>IDENTIFICATION</scope>
    <source>
        <strain evidence="1">TTRI</strain>
    </source>
</reference>